<evidence type="ECO:0000313" key="1">
    <source>
        <dbReference type="EMBL" id="URZ11923.1"/>
    </source>
</evidence>
<evidence type="ECO:0000313" key="2">
    <source>
        <dbReference type="Proteomes" id="UP000190951"/>
    </source>
</evidence>
<reference evidence="1 2" key="1">
    <citation type="submission" date="2022-04" db="EMBL/GenBank/DDBJ databases">
        <title>Genome sequence of C. roseum typestrain.</title>
        <authorList>
            <person name="Poehlein A."/>
            <person name="Schoch T."/>
            <person name="Duerre P."/>
            <person name="Daniel R."/>
        </authorList>
    </citation>
    <scope>NUCLEOTIDE SEQUENCE [LARGE SCALE GENOMIC DNA]</scope>
    <source>
        <strain evidence="1 2">DSM 7320</strain>
    </source>
</reference>
<sequence>MNKYSKYFKDSYGWDKFSTYLSIIGLLLIISGRYAAIFGFILIILAVLRSVSKNKYRRYRELQSFEDFSLILRQKFYKVKQNIYSFKNYKTFKCPNCSQKLRVPRHKGKIIVTCNNCKSEFKKKS</sequence>
<dbReference type="AlphaFoldDB" id="A0A1S8LBI5"/>
<gene>
    <name evidence="1" type="ORF">CROST_026400</name>
</gene>
<dbReference type="STRING" id="84029.CROST_13050"/>
<dbReference type="Proteomes" id="UP000190951">
    <property type="component" value="Chromosome"/>
</dbReference>
<organism evidence="1 2">
    <name type="scientific">Clostridium felsineum</name>
    <dbReference type="NCBI Taxonomy" id="36839"/>
    <lineage>
        <taxon>Bacteria</taxon>
        <taxon>Bacillati</taxon>
        <taxon>Bacillota</taxon>
        <taxon>Clostridia</taxon>
        <taxon>Eubacteriales</taxon>
        <taxon>Clostridiaceae</taxon>
        <taxon>Clostridium</taxon>
    </lineage>
</organism>
<dbReference type="EMBL" id="CP096983">
    <property type="protein sequence ID" value="URZ11923.1"/>
    <property type="molecule type" value="Genomic_DNA"/>
</dbReference>
<keyword evidence="2" id="KW-1185">Reference proteome</keyword>
<proteinExistence type="predicted"/>
<dbReference type="RefSeq" id="WP_077832954.1">
    <property type="nucleotide sequence ID" value="NZ_CP096983.1"/>
</dbReference>
<accession>A0A1S8LBI5</accession>
<dbReference type="KEGG" id="crw:CROST_026400"/>
<protein>
    <submittedName>
        <fullName evidence="1">Uncharacterized protein</fullName>
    </submittedName>
</protein>
<name>A0A1S8LBI5_9CLOT</name>